<dbReference type="EC" id="3.2.1.17" evidence="6"/>
<dbReference type="RefSeq" id="WP_190788160.1">
    <property type="nucleotide sequence ID" value="NZ_JACXLC010000001.1"/>
</dbReference>
<comment type="catalytic activity">
    <reaction evidence="1 6">
        <text>Hydrolysis of (1-&gt;4)-beta-linkages between N-acetylmuramic acid and N-acetyl-D-glucosamine residues in a peptidoglycan and between N-acetyl-D-glucosamine residues in chitodextrins.</text>
        <dbReference type="EC" id="3.2.1.17"/>
    </reaction>
</comment>
<dbReference type="CDD" id="cd16900">
    <property type="entry name" value="endolysin_R21-like"/>
    <property type="match status" value="1"/>
</dbReference>
<dbReference type="InterPro" id="IPR051018">
    <property type="entry name" value="Bacteriophage_GH24"/>
</dbReference>
<evidence type="ECO:0000256" key="6">
    <source>
        <dbReference type="RuleBase" id="RU003788"/>
    </source>
</evidence>
<evidence type="ECO:0000256" key="2">
    <source>
        <dbReference type="ARBA" id="ARBA00022529"/>
    </source>
</evidence>
<keyword evidence="5 6" id="KW-0326">Glycosidase</keyword>
<name>A0ABR8KWB2_9SPHN</name>
<dbReference type="InterPro" id="IPR002196">
    <property type="entry name" value="Glyco_hydro_24"/>
</dbReference>
<evidence type="ECO:0000313" key="8">
    <source>
        <dbReference type="Proteomes" id="UP000635384"/>
    </source>
</evidence>
<dbReference type="Proteomes" id="UP000635384">
    <property type="component" value="Unassembled WGS sequence"/>
</dbReference>
<dbReference type="SUPFAM" id="SSF53955">
    <property type="entry name" value="Lysozyme-like"/>
    <property type="match status" value="1"/>
</dbReference>
<organism evidence="7 8">
    <name type="scientific">Erythrobacter rubeus</name>
    <dbReference type="NCBI Taxonomy" id="2760803"/>
    <lineage>
        <taxon>Bacteria</taxon>
        <taxon>Pseudomonadati</taxon>
        <taxon>Pseudomonadota</taxon>
        <taxon>Alphaproteobacteria</taxon>
        <taxon>Sphingomonadales</taxon>
        <taxon>Erythrobacteraceae</taxon>
        <taxon>Erythrobacter/Porphyrobacter group</taxon>
        <taxon>Erythrobacter</taxon>
    </lineage>
</organism>
<dbReference type="InterPro" id="IPR023347">
    <property type="entry name" value="Lysozyme_dom_sf"/>
</dbReference>
<dbReference type="HAMAP" id="MF_04110">
    <property type="entry name" value="ENDOLYSIN_T4"/>
    <property type="match status" value="1"/>
</dbReference>
<protein>
    <recommendedName>
        <fullName evidence="6">Lysozyme</fullName>
        <ecNumber evidence="6">3.2.1.17</ecNumber>
    </recommendedName>
</protein>
<dbReference type="PANTHER" id="PTHR38107:SF3">
    <property type="entry name" value="LYSOZYME RRRD-RELATED"/>
    <property type="match status" value="1"/>
</dbReference>
<evidence type="ECO:0000256" key="3">
    <source>
        <dbReference type="ARBA" id="ARBA00022638"/>
    </source>
</evidence>
<evidence type="ECO:0000313" key="7">
    <source>
        <dbReference type="EMBL" id="MBD2842719.1"/>
    </source>
</evidence>
<evidence type="ECO:0000256" key="1">
    <source>
        <dbReference type="ARBA" id="ARBA00000632"/>
    </source>
</evidence>
<evidence type="ECO:0000256" key="4">
    <source>
        <dbReference type="ARBA" id="ARBA00022801"/>
    </source>
</evidence>
<dbReference type="InterPro" id="IPR023346">
    <property type="entry name" value="Lysozyme-like_dom_sf"/>
</dbReference>
<proteinExistence type="inferred from homology"/>
<dbReference type="EMBL" id="JACXLC010000001">
    <property type="protein sequence ID" value="MBD2842719.1"/>
    <property type="molecule type" value="Genomic_DNA"/>
</dbReference>
<accession>A0ABR8KWB2</accession>
<dbReference type="Gene3D" id="1.10.530.40">
    <property type="match status" value="1"/>
</dbReference>
<reference evidence="7 8" key="1">
    <citation type="submission" date="2020-09" db="EMBL/GenBank/DDBJ databases">
        <authorList>
            <person name="Yoon J.-W."/>
        </authorList>
    </citation>
    <scope>NUCLEOTIDE SEQUENCE [LARGE SCALE GENOMIC DNA]</scope>
    <source>
        <strain evidence="7 8">KMU-140</strain>
    </source>
</reference>
<dbReference type="Pfam" id="PF00959">
    <property type="entry name" value="Phage_lysozyme"/>
    <property type="match status" value="1"/>
</dbReference>
<keyword evidence="8" id="KW-1185">Reference proteome</keyword>
<dbReference type="InterPro" id="IPR034690">
    <property type="entry name" value="Endolysin_T4_type"/>
</dbReference>
<sequence length="176" mass="19954">MAKTRNRKIKGGKRGLAAVTAVMLLGTVTALWEGRSLTPYRDVVGVWTVCEGETRVQMRTHTEEECDALSKDMYREFLGSVERDLPGIQEWPYMHAAHADISINIGKSAFRRSSMRRNYLAGDYRESCRSHLLYNKAGGRVWRGLELRRKGDAGRVGSYELCLVDAVRMDLTGWKP</sequence>
<gene>
    <name evidence="7" type="ORF">IB285_10665</name>
</gene>
<dbReference type="PANTHER" id="PTHR38107">
    <property type="match status" value="1"/>
</dbReference>
<keyword evidence="4 6" id="KW-0378">Hydrolase</keyword>
<keyword evidence="2 6" id="KW-0929">Antimicrobial</keyword>
<evidence type="ECO:0000256" key="5">
    <source>
        <dbReference type="ARBA" id="ARBA00023295"/>
    </source>
</evidence>
<keyword evidence="3 6" id="KW-0081">Bacteriolytic enzyme</keyword>
<comment type="caution">
    <text evidence="7">The sequence shown here is derived from an EMBL/GenBank/DDBJ whole genome shotgun (WGS) entry which is preliminary data.</text>
</comment>
<comment type="similarity">
    <text evidence="6">Belongs to the glycosyl hydrolase 24 family.</text>
</comment>